<feature type="compositionally biased region" description="Low complexity" evidence="1">
    <location>
        <begin position="217"/>
        <end position="230"/>
    </location>
</feature>
<feature type="compositionally biased region" description="Basic and acidic residues" evidence="1">
    <location>
        <begin position="1"/>
        <end position="11"/>
    </location>
</feature>
<gene>
    <name evidence="2" type="ORF">Bfra_003959</name>
</gene>
<feature type="region of interest" description="Disordered" evidence="1">
    <location>
        <begin position="50"/>
        <end position="90"/>
    </location>
</feature>
<dbReference type="GeneID" id="59258056"/>
<keyword evidence="3" id="KW-1185">Reference proteome</keyword>
<feature type="compositionally biased region" description="Polar residues" evidence="1">
    <location>
        <begin position="238"/>
        <end position="256"/>
    </location>
</feature>
<name>A0A8H6EKR6_9HELO</name>
<dbReference type="OrthoDB" id="3558519at2759"/>
<accession>A0A8H6EKR6</accession>
<reference evidence="2 3" key="1">
    <citation type="journal article" date="2020" name="Phytopathology">
        <title>A high-quality genome resource of Botrytis fragariae, a new and rapidly spreading fungal pathogen causing strawberry gray mold in the U.S.A.</title>
        <authorList>
            <person name="Wu Y."/>
            <person name="Saski C.A."/>
            <person name="Schnabel G."/>
            <person name="Xiao S."/>
            <person name="Hu M."/>
        </authorList>
    </citation>
    <scope>NUCLEOTIDE SEQUENCE [LARGE SCALE GENOMIC DNA]</scope>
    <source>
        <strain evidence="2 3">BVB16</strain>
    </source>
</reference>
<dbReference type="Proteomes" id="UP000531561">
    <property type="component" value="Unassembled WGS sequence"/>
</dbReference>
<dbReference type="RefSeq" id="XP_037194451.1">
    <property type="nucleotide sequence ID" value="XM_037334364.1"/>
</dbReference>
<feature type="compositionally biased region" description="Basic and acidic residues" evidence="1">
    <location>
        <begin position="284"/>
        <end position="310"/>
    </location>
</feature>
<proteinExistence type="predicted"/>
<sequence>MLSNKSEKEESPFQPLPPLSQRPEWGMLLPESSPPGSIARPFCFSASYVRDSSPVAHDRSPASGSDAPNLVVSDRAEPDHGHSASGRFLYGPLRVGNPLRGRPPNPHDPYDMNKYHAINETARTSYPVDSDTTMNNGPASNPPPYNSSFVNGARGDSPHYSLRPRPLEWNPAFTKDQTYPSSIVLRRQLIASPIPASTTAIAGIPATHIAVAPAPVPAPATTRAAPVTRSTRFRASKQLASATNSQATKATQSTRSSRPRAKKQPTSASNSRGKKPPASAAKSAQKEQKQNEPWHDRLEYGIDRRPMKESELAQVRPGYGTLIPRKDCFKNAPPGSEKPVECGMTESELVWTLRGARGDKQRRFYNKHATVPLKDRLRATARLEARLNKQREEGRLAGYPATMAIDDRFPIVAPAPAITPAATPVASPVVALEVAPVVAGNAAESTEDQEMADDD</sequence>
<comment type="caution">
    <text evidence="2">The sequence shown here is derived from an EMBL/GenBank/DDBJ whole genome shotgun (WGS) entry which is preliminary data.</text>
</comment>
<feature type="region of interest" description="Disordered" evidence="1">
    <location>
        <begin position="217"/>
        <end position="310"/>
    </location>
</feature>
<evidence type="ECO:0000313" key="3">
    <source>
        <dbReference type="Proteomes" id="UP000531561"/>
    </source>
</evidence>
<feature type="region of interest" description="Disordered" evidence="1">
    <location>
        <begin position="1"/>
        <end position="32"/>
    </location>
</feature>
<protein>
    <submittedName>
        <fullName evidence="2">Uncharacterized protein</fullName>
    </submittedName>
</protein>
<evidence type="ECO:0000256" key="1">
    <source>
        <dbReference type="SAM" id="MobiDB-lite"/>
    </source>
</evidence>
<evidence type="ECO:0000313" key="2">
    <source>
        <dbReference type="EMBL" id="KAF5875505.1"/>
    </source>
</evidence>
<dbReference type="AlphaFoldDB" id="A0A8H6EKR6"/>
<dbReference type="EMBL" id="JABFCT010000006">
    <property type="protein sequence ID" value="KAF5875505.1"/>
    <property type="molecule type" value="Genomic_DNA"/>
</dbReference>
<organism evidence="2 3">
    <name type="scientific">Botrytis fragariae</name>
    <dbReference type="NCBI Taxonomy" id="1964551"/>
    <lineage>
        <taxon>Eukaryota</taxon>
        <taxon>Fungi</taxon>
        <taxon>Dikarya</taxon>
        <taxon>Ascomycota</taxon>
        <taxon>Pezizomycotina</taxon>
        <taxon>Leotiomycetes</taxon>
        <taxon>Helotiales</taxon>
        <taxon>Sclerotiniaceae</taxon>
        <taxon>Botrytis</taxon>
    </lineage>
</organism>